<dbReference type="AlphaFoldDB" id="A0A645I9X0"/>
<gene>
    <name evidence="1" type="ORF">SDC9_195652</name>
</gene>
<accession>A0A645I9X0</accession>
<comment type="caution">
    <text evidence="1">The sequence shown here is derived from an EMBL/GenBank/DDBJ whole genome shotgun (WGS) entry which is preliminary data.</text>
</comment>
<organism evidence="1">
    <name type="scientific">bioreactor metagenome</name>
    <dbReference type="NCBI Taxonomy" id="1076179"/>
    <lineage>
        <taxon>unclassified sequences</taxon>
        <taxon>metagenomes</taxon>
        <taxon>ecological metagenomes</taxon>
    </lineage>
</organism>
<dbReference type="EMBL" id="VSSQ01110012">
    <property type="protein sequence ID" value="MPN48048.1"/>
    <property type="molecule type" value="Genomic_DNA"/>
</dbReference>
<protein>
    <submittedName>
        <fullName evidence="1">Uncharacterized protein</fullName>
    </submittedName>
</protein>
<sequence length="163" mass="17930">MVYVGVHHTLEGRPQGLFFLHEPVMNFADGGLLIYTFPVHKHRHQQLLHVIIRNGALFPGVHGVEDGERLAFVNGFRIQGHQVSQSHVIALSVDPVNFLIARIGDLPGIVRYLELGLAINFRQFIYPAEGRAIIGGDELGANAPGVNFGALELQVLDQVLVEV</sequence>
<reference evidence="1" key="1">
    <citation type="submission" date="2019-08" db="EMBL/GenBank/DDBJ databases">
        <authorList>
            <person name="Kucharzyk K."/>
            <person name="Murdoch R.W."/>
            <person name="Higgins S."/>
            <person name="Loffler F."/>
        </authorList>
    </citation>
    <scope>NUCLEOTIDE SEQUENCE</scope>
</reference>
<name>A0A645I9X0_9ZZZZ</name>
<evidence type="ECO:0000313" key="1">
    <source>
        <dbReference type="EMBL" id="MPN48048.1"/>
    </source>
</evidence>
<proteinExistence type="predicted"/>